<name>A0A2U3EK59_PURLI</name>
<keyword evidence="2" id="KW-0732">Signal</keyword>
<evidence type="ECO:0000313" key="4">
    <source>
        <dbReference type="Proteomes" id="UP000245956"/>
    </source>
</evidence>
<sequence length="192" mass="19655">MRFAITVGSLCAVLFGLGAVAMPADPAADACCCCDISRNVISCTRSIKKSECMCAAVACPPNAPTVFDDAPPATRQERAPSGPFIPPIPTPGPVEVVPPRAHAGDDSTKGDVRKPTPLPLSEEPRTVAPKSGVPNTCFPANTPLTRCCCCNIGKNQIECEMVAAEGGCFCPAVVCPAGAKTVDVPPAACTSL</sequence>
<comment type="caution">
    <text evidence="3">The sequence shown here is derived from an EMBL/GenBank/DDBJ whole genome shotgun (WGS) entry which is preliminary data.</text>
</comment>
<organism evidence="3 4">
    <name type="scientific">Purpureocillium lilacinum</name>
    <name type="common">Paecilomyces lilacinus</name>
    <dbReference type="NCBI Taxonomy" id="33203"/>
    <lineage>
        <taxon>Eukaryota</taxon>
        <taxon>Fungi</taxon>
        <taxon>Dikarya</taxon>
        <taxon>Ascomycota</taxon>
        <taxon>Pezizomycotina</taxon>
        <taxon>Sordariomycetes</taxon>
        <taxon>Hypocreomycetidae</taxon>
        <taxon>Hypocreales</taxon>
        <taxon>Ophiocordycipitaceae</taxon>
        <taxon>Purpureocillium</taxon>
    </lineage>
</organism>
<proteinExistence type="predicted"/>
<dbReference type="EMBL" id="LCWV01000003">
    <property type="protein sequence ID" value="PWI74915.1"/>
    <property type="molecule type" value="Genomic_DNA"/>
</dbReference>
<evidence type="ECO:0000313" key="3">
    <source>
        <dbReference type="EMBL" id="PWI74915.1"/>
    </source>
</evidence>
<feature type="compositionally biased region" description="Pro residues" evidence="1">
    <location>
        <begin position="83"/>
        <end position="92"/>
    </location>
</feature>
<feature type="region of interest" description="Disordered" evidence="1">
    <location>
        <begin position="71"/>
        <end position="129"/>
    </location>
</feature>
<gene>
    <name evidence="3" type="ORF">PCL_08229</name>
</gene>
<evidence type="ECO:0000256" key="1">
    <source>
        <dbReference type="SAM" id="MobiDB-lite"/>
    </source>
</evidence>
<feature type="compositionally biased region" description="Basic and acidic residues" evidence="1">
    <location>
        <begin position="102"/>
        <end position="114"/>
    </location>
</feature>
<protein>
    <submittedName>
        <fullName evidence="3">Uncharacterized protein</fullName>
    </submittedName>
</protein>
<feature type="signal peptide" evidence="2">
    <location>
        <begin position="1"/>
        <end position="21"/>
    </location>
</feature>
<dbReference type="Proteomes" id="UP000245956">
    <property type="component" value="Unassembled WGS sequence"/>
</dbReference>
<evidence type="ECO:0000256" key="2">
    <source>
        <dbReference type="SAM" id="SignalP"/>
    </source>
</evidence>
<feature type="chain" id="PRO_5015737899" evidence="2">
    <location>
        <begin position="22"/>
        <end position="192"/>
    </location>
</feature>
<dbReference type="AlphaFoldDB" id="A0A2U3EK59"/>
<accession>A0A2U3EK59</accession>
<reference evidence="3 4" key="1">
    <citation type="journal article" date="2016" name="Front. Microbiol.">
        <title>Genome and transcriptome sequences reveal the specific parasitism of the nematophagous Purpureocillium lilacinum 36-1.</title>
        <authorList>
            <person name="Xie J."/>
            <person name="Li S."/>
            <person name="Mo C."/>
            <person name="Xiao X."/>
            <person name="Peng D."/>
            <person name="Wang G."/>
            <person name="Xiao Y."/>
        </authorList>
    </citation>
    <scope>NUCLEOTIDE SEQUENCE [LARGE SCALE GENOMIC DNA]</scope>
    <source>
        <strain evidence="3 4">36-1</strain>
    </source>
</reference>